<dbReference type="GO" id="GO:0016740">
    <property type="term" value="F:transferase activity"/>
    <property type="evidence" value="ECO:0007669"/>
    <property type="project" value="UniProtKB-KW"/>
</dbReference>
<dbReference type="OrthoDB" id="5291101at2"/>
<sequence length="363" mass="39625">MRSGTPEISVIVPIFNLGAYGVAAVRSLLAQDFKDFEALLVDDGSKDGSGTAAFAAAGGDPRFRLLRQDNLGLPAARNRALAAARGRFLAFLDGDDRYSPVFLGRMRRALLEDGGDWVACAFADCPPDGRQIPQSALYDRPMPAAAARWPLESVGEILAHYPSVWNKLYRRELLAGISFEPGWFEDHVFYLRAALRSRAILHLPEPLYLQTRGRPGQLTTRDDERVFDQFPVLERLRHLLVTSGRKGAAEGFEDLAGRLLAERAQVLRDPGRRTRWLGSMRHWLSRQGFDFPARHSPSLATALSGGMPVGVVADLSGRGDLSRAALEGLAGQDIAAFSLIALTRSAGGMPRCLPRTAPGLRGI</sequence>
<dbReference type="PANTHER" id="PTHR43685">
    <property type="entry name" value="GLYCOSYLTRANSFERASE"/>
    <property type="match status" value="1"/>
</dbReference>
<keyword evidence="2" id="KW-0808">Transferase</keyword>
<evidence type="ECO:0000313" key="2">
    <source>
        <dbReference type="EMBL" id="RWY39178.1"/>
    </source>
</evidence>
<evidence type="ECO:0000259" key="1">
    <source>
        <dbReference type="Pfam" id="PF00535"/>
    </source>
</evidence>
<dbReference type="RefSeq" id="WP_128490206.1">
    <property type="nucleotide sequence ID" value="NZ_JBHLXB010000014.1"/>
</dbReference>
<accession>A0A3S3U427</accession>
<dbReference type="InterPro" id="IPR029044">
    <property type="entry name" value="Nucleotide-diphossugar_trans"/>
</dbReference>
<dbReference type="PANTHER" id="PTHR43685:SF2">
    <property type="entry name" value="GLYCOSYLTRANSFERASE 2-LIKE DOMAIN-CONTAINING PROTEIN"/>
    <property type="match status" value="1"/>
</dbReference>
<dbReference type="AlphaFoldDB" id="A0A3S3U427"/>
<keyword evidence="3" id="KW-1185">Reference proteome</keyword>
<dbReference type="EMBL" id="SBLC01000025">
    <property type="protein sequence ID" value="RWY39178.1"/>
    <property type="molecule type" value="Genomic_DNA"/>
</dbReference>
<dbReference type="Pfam" id="PF00535">
    <property type="entry name" value="Glycos_transf_2"/>
    <property type="match status" value="1"/>
</dbReference>
<reference evidence="2 3" key="1">
    <citation type="journal article" date="2015" name="Int. J. Syst. Evol. Microbiol.">
        <title>Gemmobacter intermedius sp. nov., isolated from a white stork (Ciconia ciconia).</title>
        <authorList>
            <person name="Kampfer P."/>
            <person name="Jerzak L."/>
            <person name="Wilharm G."/>
            <person name="Golke J."/>
            <person name="Busse H.J."/>
            <person name="Glaeser S.P."/>
        </authorList>
    </citation>
    <scope>NUCLEOTIDE SEQUENCE [LARGE SCALE GENOMIC DNA]</scope>
    <source>
        <strain evidence="2 3">119/4</strain>
    </source>
</reference>
<evidence type="ECO:0000313" key="3">
    <source>
        <dbReference type="Proteomes" id="UP000287168"/>
    </source>
</evidence>
<gene>
    <name evidence="2" type="ORF">EP867_14505</name>
</gene>
<organism evidence="2 3">
    <name type="scientific">Falsigemmobacter intermedius</name>
    <dbReference type="NCBI Taxonomy" id="1553448"/>
    <lineage>
        <taxon>Bacteria</taxon>
        <taxon>Pseudomonadati</taxon>
        <taxon>Pseudomonadota</taxon>
        <taxon>Alphaproteobacteria</taxon>
        <taxon>Rhodobacterales</taxon>
        <taxon>Paracoccaceae</taxon>
        <taxon>Falsigemmobacter</taxon>
    </lineage>
</organism>
<dbReference type="SUPFAM" id="SSF53448">
    <property type="entry name" value="Nucleotide-diphospho-sugar transferases"/>
    <property type="match status" value="1"/>
</dbReference>
<comment type="caution">
    <text evidence="2">The sequence shown here is derived from an EMBL/GenBank/DDBJ whole genome shotgun (WGS) entry which is preliminary data.</text>
</comment>
<dbReference type="InterPro" id="IPR050834">
    <property type="entry name" value="Glycosyltransf_2"/>
</dbReference>
<protein>
    <submittedName>
        <fullName evidence="2">Glycosyltransferase family 2 protein</fullName>
    </submittedName>
</protein>
<dbReference type="Gene3D" id="3.90.550.10">
    <property type="entry name" value="Spore Coat Polysaccharide Biosynthesis Protein SpsA, Chain A"/>
    <property type="match status" value="1"/>
</dbReference>
<feature type="domain" description="Glycosyltransferase 2-like" evidence="1">
    <location>
        <begin position="9"/>
        <end position="148"/>
    </location>
</feature>
<dbReference type="InterPro" id="IPR001173">
    <property type="entry name" value="Glyco_trans_2-like"/>
</dbReference>
<dbReference type="Proteomes" id="UP000287168">
    <property type="component" value="Unassembled WGS sequence"/>
</dbReference>
<proteinExistence type="predicted"/>
<name>A0A3S3U427_9RHOB</name>
<dbReference type="CDD" id="cd00761">
    <property type="entry name" value="Glyco_tranf_GTA_type"/>
    <property type="match status" value="1"/>
</dbReference>